<dbReference type="CDD" id="cd07182">
    <property type="entry name" value="RNase_HII_bacteria_HII_like"/>
    <property type="match status" value="1"/>
</dbReference>
<proteinExistence type="inferred from homology"/>
<feature type="binding site" evidence="13 14">
    <location>
        <position position="108"/>
    </location>
    <ligand>
        <name>a divalent metal cation</name>
        <dbReference type="ChEBI" id="CHEBI:60240"/>
    </ligand>
</feature>
<evidence type="ECO:0000313" key="17">
    <source>
        <dbReference type="EMBL" id="RNM29785.1"/>
    </source>
</evidence>
<dbReference type="InterPro" id="IPR022898">
    <property type="entry name" value="RNase_HII"/>
</dbReference>
<dbReference type="InterPro" id="IPR024567">
    <property type="entry name" value="RNase_HII/HIII_dom"/>
</dbReference>
<protein>
    <recommendedName>
        <fullName evidence="6 13">Ribonuclease HII</fullName>
        <shortName evidence="13">RNase HII</shortName>
        <ecNumber evidence="5 13">3.1.26.4</ecNumber>
    </recommendedName>
</protein>
<dbReference type="GO" id="GO:0030145">
    <property type="term" value="F:manganese ion binding"/>
    <property type="evidence" value="ECO:0007669"/>
    <property type="project" value="UniProtKB-UniRule"/>
</dbReference>
<evidence type="ECO:0000256" key="8">
    <source>
        <dbReference type="ARBA" id="ARBA00022722"/>
    </source>
</evidence>
<dbReference type="GO" id="GO:0032299">
    <property type="term" value="C:ribonuclease H2 complex"/>
    <property type="evidence" value="ECO:0007669"/>
    <property type="project" value="TreeGrafter"/>
</dbReference>
<dbReference type="GO" id="GO:0004523">
    <property type="term" value="F:RNA-DNA hybrid ribonuclease activity"/>
    <property type="evidence" value="ECO:0007669"/>
    <property type="project" value="UniProtKB-UniRule"/>
</dbReference>
<dbReference type="PANTHER" id="PTHR10954">
    <property type="entry name" value="RIBONUCLEASE H2 SUBUNIT A"/>
    <property type="match status" value="1"/>
</dbReference>
<evidence type="ECO:0000256" key="5">
    <source>
        <dbReference type="ARBA" id="ARBA00012180"/>
    </source>
</evidence>
<dbReference type="PANTHER" id="PTHR10954:SF23">
    <property type="entry name" value="RIBONUCLEASE"/>
    <property type="match status" value="1"/>
</dbReference>
<dbReference type="PROSITE" id="PS51975">
    <property type="entry name" value="RNASE_H_2"/>
    <property type="match status" value="1"/>
</dbReference>
<dbReference type="Pfam" id="PF01351">
    <property type="entry name" value="RNase_HII"/>
    <property type="match status" value="1"/>
</dbReference>
<feature type="binding site" evidence="13 14">
    <location>
        <position position="18"/>
    </location>
    <ligand>
        <name>a divalent metal cation</name>
        <dbReference type="ChEBI" id="CHEBI:60240"/>
    </ligand>
</feature>
<evidence type="ECO:0000256" key="1">
    <source>
        <dbReference type="ARBA" id="ARBA00000077"/>
    </source>
</evidence>
<evidence type="ECO:0000256" key="11">
    <source>
        <dbReference type="ARBA" id="ARBA00022801"/>
    </source>
</evidence>
<comment type="subcellular location">
    <subcellularLocation>
        <location evidence="3 13">Cytoplasm</location>
    </subcellularLocation>
</comment>
<keyword evidence="9 13" id="KW-0479">Metal-binding</keyword>
<keyword evidence="18" id="KW-1185">Reference proteome</keyword>
<dbReference type="InterPro" id="IPR012337">
    <property type="entry name" value="RNaseH-like_sf"/>
</dbReference>
<reference evidence="17 18" key="1">
    <citation type="submission" date="2018-11" db="EMBL/GenBank/DDBJ databases">
        <title>Clostridium sp. nov., a member of the family Erysipelotrichaceae isolated from pig faeces.</title>
        <authorList>
            <person name="Chang Y.-H."/>
        </authorList>
    </citation>
    <scope>NUCLEOTIDE SEQUENCE [LARGE SCALE GENOMIC DNA]</scope>
    <source>
        <strain evidence="17 18">YH-panp20</strain>
    </source>
</reference>
<evidence type="ECO:0000256" key="9">
    <source>
        <dbReference type="ARBA" id="ARBA00022723"/>
    </source>
</evidence>
<dbReference type="EMBL" id="RJQC01000003">
    <property type="protein sequence ID" value="RNM29785.1"/>
    <property type="molecule type" value="Genomic_DNA"/>
</dbReference>
<evidence type="ECO:0000256" key="3">
    <source>
        <dbReference type="ARBA" id="ARBA00004496"/>
    </source>
</evidence>
<evidence type="ECO:0000256" key="2">
    <source>
        <dbReference type="ARBA" id="ARBA00004065"/>
    </source>
</evidence>
<evidence type="ECO:0000256" key="6">
    <source>
        <dbReference type="ARBA" id="ARBA00019179"/>
    </source>
</evidence>
<keyword evidence="7 13" id="KW-0963">Cytoplasm</keyword>
<dbReference type="NCBIfam" id="NF000595">
    <property type="entry name" value="PRK00015.1-3"/>
    <property type="match status" value="1"/>
</dbReference>
<dbReference type="GO" id="GO:0043137">
    <property type="term" value="P:DNA replication, removal of RNA primer"/>
    <property type="evidence" value="ECO:0007669"/>
    <property type="project" value="TreeGrafter"/>
</dbReference>
<dbReference type="SUPFAM" id="SSF53098">
    <property type="entry name" value="Ribonuclease H-like"/>
    <property type="match status" value="1"/>
</dbReference>
<evidence type="ECO:0000256" key="12">
    <source>
        <dbReference type="ARBA" id="ARBA00023211"/>
    </source>
</evidence>
<evidence type="ECO:0000259" key="16">
    <source>
        <dbReference type="PROSITE" id="PS51975"/>
    </source>
</evidence>
<dbReference type="InterPro" id="IPR036397">
    <property type="entry name" value="RNaseH_sf"/>
</dbReference>
<feature type="binding site" evidence="13 14">
    <location>
        <position position="19"/>
    </location>
    <ligand>
        <name>a divalent metal cation</name>
        <dbReference type="ChEBI" id="CHEBI:60240"/>
    </ligand>
</feature>
<feature type="domain" description="RNase H type-2" evidence="16">
    <location>
        <begin position="12"/>
        <end position="199"/>
    </location>
</feature>
<dbReference type="AlphaFoldDB" id="A0A3N0HYF8"/>
<evidence type="ECO:0000256" key="15">
    <source>
        <dbReference type="RuleBase" id="RU003515"/>
    </source>
</evidence>
<dbReference type="HAMAP" id="MF_00052_B">
    <property type="entry name" value="RNase_HII_B"/>
    <property type="match status" value="1"/>
</dbReference>
<evidence type="ECO:0000256" key="7">
    <source>
        <dbReference type="ARBA" id="ARBA00022490"/>
    </source>
</evidence>
<dbReference type="GO" id="GO:0006298">
    <property type="term" value="P:mismatch repair"/>
    <property type="evidence" value="ECO:0007669"/>
    <property type="project" value="TreeGrafter"/>
</dbReference>
<accession>A0A3N0HYF8</accession>
<evidence type="ECO:0000256" key="13">
    <source>
        <dbReference type="HAMAP-Rule" id="MF_00052"/>
    </source>
</evidence>
<evidence type="ECO:0000313" key="18">
    <source>
        <dbReference type="Proteomes" id="UP000276568"/>
    </source>
</evidence>
<evidence type="ECO:0000256" key="4">
    <source>
        <dbReference type="ARBA" id="ARBA00008378"/>
    </source>
</evidence>
<gene>
    <name evidence="13" type="primary">rnhB</name>
    <name evidence="17" type="ORF">EDX97_09165</name>
</gene>
<comment type="cofactor">
    <cofactor evidence="13 14">
        <name>Mn(2+)</name>
        <dbReference type="ChEBI" id="CHEBI:29035"/>
    </cofactor>
    <cofactor evidence="13 14">
        <name>Mg(2+)</name>
        <dbReference type="ChEBI" id="CHEBI:18420"/>
    </cofactor>
    <text evidence="13 14">Manganese or magnesium. Binds 1 divalent metal ion per monomer in the absence of substrate. May bind a second metal ion after substrate binding.</text>
</comment>
<comment type="function">
    <text evidence="2 13 15">Endonuclease that specifically degrades the RNA of RNA-DNA hybrids.</text>
</comment>
<organism evidence="17 18">
    <name type="scientific">Absicoccus porci</name>
    <dbReference type="NCBI Taxonomy" id="2486576"/>
    <lineage>
        <taxon>Bacteria</taxon>
        <taxon>Bacillati</taxon>
        <taxon>Bacillota</taxon>
        <taxon>Erysipelotrichia</taxon>
        <taxon>Erysipelotrichales</taxon>
        <taxon>Erysipelotrichaceae</taxon>
        <taxon>Absicoccus</taxon>
    </lineage>
</organism>
<dbReference type="RefSeq" id="WP_128520849.1">
    <property type="nucleotide sequence ID" value="NZ_JALFCT010000016.1"/>
</dbReference>
<comment type="catalytic activity">
    <reaction evidence="1 13 14 15">
        <text>Endonucleolytic cleavage to 5'-phosphomonoester.</text>
        <dbReference type="EC" id="3.1.26.4"/>
    </reaction>
</comment>
<keyword evidence="11 13" id="KW-0378">Hydrolase</keyword>
<dbReference type="EC" id="3.1.26.4" evidence="5 13"/>
<comment type="caution">
    <text evidence="17">The sequence shown here is derived from an EMBL/GenBank/DDBJ whole genome shotgun (WGS) entry which is preliminary data.</text>
</comment>
<name>A0A3N0HYF8_9FIRM</name>
<keyword evidence="8 13" id="KW-0540">Nuclease</keyword>
<dbReference type="GO" id="GO:0003723">
    <property type="term" value="F:RNA binding"/>
    <property type="evidence" value="ECO:0007669"/>
    <property type="project" value="UniProtKB-UniRule"/>
</dbReference>
<keyword evidence="12 13" id="KW-0464">Manganese</keyword>
<dbReference type="Gene3D" id="3.30.420.10">
    <property type="entry name" value="Ribonuclease H-like superfamily/Ribonuclease H"/>
    <property type="match status" value="1"/>
</dbReference>
<dbReference type="GO" id="GO:0005737">
    <property type="term" value="C:cytoplasm"/>
    <property type="evidence" value="ECO:0007669"/>
    <property type="project" value="UniProtKB-SubCell"/>
</dbReference>
<comment type="similarity">
    <text evidence="4">Belongs to the RNase HII family. RnhC subfamily.</text>
</comment>
<sequence length="199" mass="22199">MIEHPLERDHDQILVGIDEAGRGPMAGPLVVSGVVFPYGYENKELDDSKKLTEKKREALFSIIKKDALWYEICFVDEPTIDKKNIYKATQDAMIEIAMAAPVSFVLTDAMKLPGVDKDVSAIIKGDHKSISIAAASILAKVSRDHYMQHLAVLYPQYGFAKHKGYPTKAHKAALKQYGVLPCHRKSYGPVKEALEIKLF</sequence>
<dbReference type="InterPro" id="IPR001352">
    <property type="entry name" value="RNase_HII/HIII"/>
</dbReference>
<evidence type="ECO:0000256" key="14">
    <source>
        <dbReference type="PROSITE-ProRule" id="PRU01319"/>
    </source>
</evidence>
<evidence type="ECO:0000256" key="10">
    <source>
        <dbReference type="ARBA" id="ARBA00022759"/>
    </source>
</evidence>
<dbReference type="Proteomes" id="UP000276568">
    <property type="component" value="Unassembled WGS sequence"/>
</dbReference>
<dbReference type="OrthoDB" id="9803420at2"/>
<keyword evidence="10 13" id="KW-0255">Endonuclease</keyword>